<evidence type="ECO:0000256" key="1">
    <source>
        <dbReference type="ARBA" id="ARBA00006484"/>
    </source>
</evidence>
<gene>
    <name evidence="4" type="primary">budC</name>
    <name evidence="4" type="ORF">Pla175_07470</name>
</gene>
<dbReference type="PANTHER" id="PTHR42760:SF133">
    <property type="entry name" value="3-OXOACYL-[ACYL-CARRIER-PROTEIN] REDUCTASE"/>
    <property type="match status" value="1"/>
</dbReference>
<keyword evidence="5" id="KW-1185">Reference proteome</keyword>
<dbReference type="EC" id="1.1.1.304" evidence="4"/>
<dbReference type="KEGG" id="pnd:Pla175_07470"/>
<evidence type="ECO:0000313" key="4">
    <source>
        <dbReference type="EMBL" id="QDU87387.1"/>
    </source>
</evidence>
<proteinExistence type="inferred from homology"/>
<accession>A0A518D7D0</accession>
<dbReference type="PRINTS" id="PR00081">
    <property type="entry name" value="GDHRDH"/>
</dbReference>
<dbReference type="PANTHER" id="PTHR42760">
    <property type="entry name" value="SHORT-CHAIN DEHYDROGENASES/REDUCTASES FAMILY MEMBER"/>
    <property type="match status" value="1"/>
</dbReference>
<reference evidence="4 5" key="1">
    <citation type="submission" date="2019-02" db="EMBL/GenBank/DDBJ databases">
        <title>Deep-cultivation of Planctomycetes and their phenomic and genomic characterization uncovers novel biology.</title>
        <authorList>
            <person name="Wiegand S."/>
            <person name="Jogler M."/>
            <person name="Boedeker C."/>
            <person name="Pinto D."/>
            <person name="Vollmers J."/>
            <person name="Rivas-Marin E."/>
            <person name="Kohn T."/>
            <person name="Peeters S.H."/>
            <person name="Heuer A."/>
            <person name="Rast P."/>
            <person name="Oberbeckmann S."/>
            <person name="Bunk B."/>
            <person name="Jeske O."/>
            <person name="Meyerdierks A."/>
            <person name="Storesund J.E."/>
            <person name="Kallscheuer N."/>
            <person name="Luecker S."/>
            <person name="Lage O.M."/>
            <person name="Pohl T."/>
            <person name="Merkel B.J."/>
            <person name="Hornburger P."/>
            <person name="Mueller R.-W."/>
            <person name="Bruemmer F."/>
            <person name="Labrenz M."/>
            <person name="Spormann A.M."/>
            <person name="Op den Camp H."/>
            <person name="Overmann J."/>
            <person name="Amann R."/>
            <person name="Jetten M.S.M."/>
            <person name="Mascher T."/>
            <person name="Medema M.H."/>
            <person name="Devos D.P."/>
            <person name="Kaster A.-K."/>
            <person name="Ovreas L."/>
            <person name="Rohde M."/>
            <person name="Galperin M.Y."/>
            <person name="Jogler C."/>
        </authorList>
    </citation>
    <scope>NUCLEOTIDE SEQUENCE [LARGE SCALE GENOMIC DNA]</scope>
    <source>
        <strain evidence="4 5">Pla175</strain>
    </source>
</reference>
<evidence type="ECO:0000313" key="5">
    <source>
        <dbReference type="Proteomes" id="UP000317429"/>
    </source>
</evidence>
<sequence>MATPLNPTLQRYAVVTGGGAGIGEAFARRLAEDGFVVAIVDCDEGAAESVAQSLSGAISHKLDVSDDLAWAQLEGTLRSRWPRVDLLVNCAGMLHGGPLLTTSADSARRILDVNLLGAVFGCQTLGPWMAEAPPLAWPRGVINVASIFAPLAPPGFAIYSASKAGLLSLSDSLRGELRPLGLRATAVLPGVVRTGLFARATYASEPFQQAASQYLSESVLAPEAVAHAGLHGFARNRPHVVVGRRARWYWTLKRAAPGRTIDRVAAVALRRIGAEAFRPPAPPST</sequence>
<dbReference type="PROSITE" id="PS00061">
    <property type="entry name" value="ADH_SHORT"/>
    <property type="match status" value="1"/>
</dbReference>
<organism evidence="4 5">
    <name type="scientific">Pirellulimonas nuda</name>
    <dbReference type="NCBI Taxonomy" id="2528009"/>
    <lineage>
        <taxon>Bacteria</taxon>
        <taxon>Pseudomonadati</taxon>
        <taxon>Planctomycetota</taxon>
        <taxon>Planctomycetia</taxon>
        <taxon>Pirellulales</taxon>
        <taxon>Lacipirellulaceae</taxon>
        <taxon>Pirellulimonas</taxon>
    </lineage>
</organism>
<keyword evidence="2 4" id="KW-0560">Oxidoreductase</keyword>
<dbReference type="InterPro" id="IPR036291">
    <property type="entry name" value="NAD(P)-bd_dom_sf"/>
</dbReference>
<name>A0A518D7D0_9BACT</name>
<dbReference type="OrthoDB" id="9803333at2"/>
<dbReference type="Pfam" id="PF00106">
    <property type="entry name" value="adh_short"/>
    <property type="match status" value="1"/>
</dbReference>
<dbReference type="SUPFAM" id="SSF51735">
    <property type="entry name" value="NAD(P)-binding Rossmann-fold domains"/>
    <property type="match status" value="1"/>
</dbReference>
<dbReference type="PRINTS" id="PR00080">
    <property type="entry name" value="SDRFAMILY"/>
</dbReference>
<dbReference type="Gene3D" id="3.40.50.720">
    <property type="entry name" value="NAD(P)-binding Rossmann-like Domain"/>
    <property type="match status" value="1"/>
</dbReference>
<dbReference type="Proteomes" id="UP000317429">
    <property type="component" value="Chromosome"/>
</dbReference>
<protein>
    <submittedName>
        <fullName evidence="4">Diacetyl reductase [(S)-acetoin forming]</fullName>
        <ecNumber evidence="4">1.1.1.304</ecNumber>
    </submittedName>
</protein>
<dbReference type="InterPro" id="IPR020904">
    <property type="entry name" value="Sc_DH/Rdtase_CS"/>
</dbReference>
<comment type="similarity">
    <text evidence="1 3">Belongs to the short-chain dehydrogenases/reductases (SDR) family.</text>
</comment>
<dbReference type="AlphaFoldDB" id="A0A518D7D0"/>
<dbReference type="RefSeq" id="WP_145281351.1">
    <property type="nucleotide sequence ID" value="NZ_CP036291.1"/>
</dbReference>
<evidence type="ECO:0000256" key="2">
    <source>
        <dbReference type="ARBA" id="ARBA00023002"/>
    </source>
</evidence>
<evidence type="ECO:0000256" key="3">
    <source>
        <dbReference type="RuleBase" id="RU000363"/>
    </source>
</evidence>
<dbReference type="GO" id="GO:0052588">
    <property type="term" value="F:diacetyl reductase ((S)-acetoin forming) (NAD+) activity"/>
    <property type="evidence" value="ECO:0007669"/>
    <property type="project" value="UniProtKB-EC"/>
</dbReference>
<dbReference type="InterPro" id="IPR002347">
    <property type="entry name" value="SDR_fam"/>
</dbReference>
<dbReference type="EMBL" id="CP036291">
    <property type="protein sequence ID" value="QDU87387.1"/>
    <property type="molecule type" value="Genomic_DNA"/>
</dbReference>
<dbReference type="CDD" id="cd05233">
    <property type="entry name" value="SDR_c"/>
    <property type="match status" value="1"/>
</dbReference>